<dbReference type="InterPro" id="IPR006139">
    <property type="entry name" value="D-isomer_2_OHA_DH_cat_dom"/>
</dbReference>
<dbReference type="PANTHER" id="PTHR43333:SF1">
    <property type="entry name" value="D-ISOMER SPECIFIC 2-HYDROXYACID DEHYDROGENASE NAD-BINDING DOMAIN-CONTAINING PROTEIN"/>
    <property type="match status" value="1"/>
</dbReference>
<dbReference type="PROSITE" id="PS00671">
    <property type="entry name" value="D_2_HYDROXYACID_DH_3"/>
    <property type="match status" value="1"/>
</dbReference>
<evidence type="ECO:0000256" key="1">
    <source>
        <dbReference type="ARBA" id="ARBA00023002"/>
    </source>
</evidence>
<gene>
    <name evidence="6" type="ORF">C725_1795</name>
</gene>
<proteinExistence type="inferred from homology"/>
<dbReference type="InterPro" id="IPR029753">
    <property type="entry name" value="D-isomer_DH_CS"/>
</dbReference>
<comment type="similarity">
    <text evidence="3">Belongs to the D-isomer specific 2-hydroxyacid dehydrogenase family.</text>
</comment>
<organism evidence="6 7">
    <name type="scientific">Pacificimonas flava</name>
    <dbReference type="NCBI Taxonomy" id="1234595"/>
    <lineage>
        <taxon>Bacteria</taxon>
        <taxon>Pseudomonadati</taxon>
        <taxon>Pseudomonadota</taxon>
        <taxon>Alphaproteobacteria</taxon>
        <taxon>Sphingomonadales</taxon>
        <taxon>Sphingosinicellaceae</taxon>
        <taxon>Pacificimonas</taxon>
    </lineage>
</organism>
<name>M2SBK7_9SPHN</name>
<evidence type="ECO:0000259" key="4">
    <source>
        <dbReference type="Pfam" id="PF00389"/>
    </source>
</evidence>
<dbReference type="RefSeq" id="WP_008602022.1">
    <property type="nucleotide sequence ID" value="NZ_AMRV01000005.1"/>
</dbReference>
<keyword evidence="7" id="KW-1185">Reference proteome</keyword>
<dbReference type="InterPro" id="IPR006140">
    <property type="entry name" value="D-isomer_DH_NAD-bd"/>
</dbReference>
<evidence type="ECO:0000313" key="7">
    <source>
        <dbReference type="Proteomes" id="UP000011717"/>
    </source>
</evidence>
<feature type="domain" description="D-isomer specific 2-hydroxyacid dehydrogenase NAD-binding" evidence="5">
    <location>
        <begin position="106"/>
        <end position="276"/>
    </location>
</feature>
<evidence type="ECO:0000259" key="5">
    <source>
        <dbReference type="Pfam" id="PF02826"/>
    </source>
</evidence>
<evidence type="ECO:0000256" key="2">
    <source>
        <dbReference type="ARBA" id="ARBA00023027"/>
    </source>
</evidence>
<dbReference type="InterPro" id="IPR036291">
    <property type="entry name" value="NAD(P)-bd_dom_sf"/>
</dbReference>
<accession>M2SBK7</accession>
<dbReference type="CDD" id="cd05300">
    <property type="entry name" value="2-Hacid_dh_1"/>
    <property type="match status" value="1"/>
</dbReference>
<feature type="domain" description="D-isomer specific 2-hydroxyacid dehydrogenase catalytic" evidence="4">
    <location>
        <begin position="54"/>
        <end position="308"/>
    </location>
</feature>
<keyword evidence="2" id="KW-0520">NAD</keyword>
<dbReference type="GO" id="GO:0051287">
    <property type="term" value="F:NAD binding"/>
    <property type="evidence" value="ECO:0007669"/>
    <property type="project" value="InterPro"/>
</dbReference>
<reference evidence="6 7" key="1">
    <citation type="journal article" date="2013" name="Genome Announc.">
        <title>Draft Genome Sequence of Strain JLT2015T, Belonging to the Family Sphingomonadaceae of the Alphaproteobacteria.</title>
        <authorList>
            <person name="Tang K."/>
            <person name="Liu K."/>
            <person name="Li S."/>
            <person name="Jiao N."/>
        </authorList>
    </citation>
    <scope>NUCLEOTIDE SEQUENCE [LARGE SCALE GENOMIC DNA]</scope>
    <source>
        <strain evidence="6 7">JLT2015</strain>
    </source>
</reference>
<dbReference type="EMBL" id="AMRV01000005">
    <property type="protein sequence ID" value="EMD82755.1"/>
    <property type="molecule type" value="Genomic_DNA"/>
</dbReference>
<dbReference type="SUPFAM" id="SSF51735">
    <property type="entry name" value="NAD(P)-binding Rossmann-fold domains"/>
    <property type="match status" value="1"/>
</dbReference>
<dbReference type="AlphaFoldDB" id="M2SBK7"/>
<keyword evidence="1 3" id="KW-0560">Oxidoreductase</keyword>
<dbReference type="Pfam" id="PF02826">
    <property type="entry name" value="2-Hacid_dh_C"/>
    <property type="match status" value="1"/>
</dbReference>
<sequence>MKIALSSFWRHEMEPRLPADVEPAWFQTVDEAVEAVRGAKMAQLDLLAPERDIRRVIEAGEDLEWIAVCFAGVDRYPLDVMARRGIAFTNGVGLVAVPVAEWAVMGVYALAKGFPDVVRMHDRKEWGQSPYGTVEVSSSKALLIGYGHIGTEIARQLRGVGTDVTVVRSKPDPTTGVLGPDDWRATLGDYDFVILAAPGTEENEGMIGADELKAMKKSACLVNIGRGSLIDQTAFRAAMDAKEIAGALLDPATPEPLPADDPLWDAPDTIVTAHLSGRSQTTMPARVTDLLLKNLERFRGGQDLINVVDTERGY</sequence>
<evidence type="ECO:0000313" key="6">
    <source>
        <dbReference type="EMBL" id="EMD82755.1"/>
    </source>
</evidence>
<dbReference type="GO" id="GO:0016616">
    <property type="term" value="F:oxidoreductase activity, acting on the CH-OH group of donors, NAD or NADP as acceptor"/>
    <property type="evidence" value="ECO:0007669"/>
    <property type="project" value="InterPro"/>
</dbReference>
<dbReference type="Proteomes" id="UP000011717">
    <property type="component" value="Unassembled WGS sequence"/>
</dbReference>
<dbReference type="PANTHER" id="PTHR43333">
    <property type="entry name" value="2-HACID_DH_C DOMAIN-CONTAINING PROTEIN"/>
    <property type="match status" value="1"/>
</dbReference>
<dbReference type="SUPFAM" id="SSF52283">
    <property type="entry name" value="Formate/glycerate dehydrogenase catalytic domain-like"/>
    <property type="match status" value="1"/>
</dbReference>
<dbReference type="Pfam" id="PF00389">
    <property type="entry name" value="2-Hacid_dh"/>
    <property type="match status" value="1"/>
</dbReference>
<comment type="caution">
    <text evidence="6">The sequence shown here is derived from an EMBL/GenBank/DDBJ whole genome shotgun (WGS) entry which is preliminary data.</text>
</comment>
<dbReference type="OrthoDB" id="9787219at2"/>
<protein>
    <submittedName>
        <fullName evidence="6">D-3-phosphoglycerate dehydrogenase</fullName>
    </submittedName>
</protein>
<evidence type="ECO:0000256" key="3">
    <source>
        <dbReference type="RuleBase" id="RU003719"/>
    </source>
</evidence>
<dbReference type="Gene3D" id="3.40.50.720">
    <property type="entry name" value="NAD(P)-binding Rossmann-like Domain"/>
    <property type="match status" value="2"/>
</dbReference>